<dbReference type="InterPro" id="IPR007159">
    <property type="entry name" value="SpoVT-AbrB_dom"/>
</dbReference>
<sequence length="104" mass="11650">MKKTVDQDSCYDTNEYGSKSGCCKVEAVVTVDNKGQIYLSKEIRDKFNIDKGDKLVVVSMYKNDEPCCMNLIKADSFGNLVRNFLGPVMEGIIQGNDQVETIKK</sequence>
<accession>A0A0F9HDZ1</accession>
<dbReference type="SUPFAM" id="SSF89447">
    <property type="entry name" value="AbrB/MazE/MraZ-like"/>
    <property type="match status" value="1"/>
</dbReference>
<evidence type="ECO:0000259" key="1">
    <source>
        <dbReference type="SMART" id="SM00966"/>
    </source>
</evidence>
<protein>
    <recommendedName>
        <fullName evidence="1">SpoVT-AbrB domain-containing protein</fullName>
    </recommendedName>
</protein>
<dbReference type="EMBL" id="LAZR01015383">
    <property type="protein sequence ID" value="KKM13417.1"/>
    <property type="molecule type" value="Genomic_DNA"/>
</dbReference>
<dbReference type="NCBIfam" id="TIGR01439">
    <property type="entry name" value="lp_hng_hel_AbrB"/>
    <property type="match status" value="1"/>
</dbReference>
<reference evidence="2" key="1">
    <citation type="journal article" date="2015" name="Nature">
        <title>Complex archaea that bridge the gap between prokaryotes and eukaryotes.</title>
        <authorList>
            <person name="Spang A."/>
            <person name="Saw J.H."/>
            <person name="Jorgensen S.L."/>
            <person name="Zaremba-Niedzwiedzka K."/>
            <person name="Martijn J."/>
            <person name="Lind A.E."/>
            <person name="van Eijk R."/>
            <person name="Schleper C."/>
            <person name="Guy L."/>
            <person name="Ettema T.J."/>
        </authorList>
    </citation>
    <scope>NUCLEOTIDE SEQUENCE</scope>
</reference>
<dbReference type="SMART" id="SM00966">
    <property type="entry name" value="SpoVT_AbrB"/>
    <property type="match status" value="1"/>
</dbReference>
<organism evidence="2">
    <name type="scientific">marine sediment metagenome</name>
    <dbReference type="NCBI Taxonomy" id="412755"/>
    <lineage>
        <taxon>unclassified sequences</taxon>
        <taxon>metagenomes</taxon>
        <taxon>ecological metagenomes</taxon>
    </lineage>
</organism>
<feature type="domain" description="SpoVT-AbrB" evidence="1">
    <location>
        <begin position="29"/>
        <end position="79"/>
    </location>
</feature>
<dbReference type="GO" id="GO:0003677">
    <property type="term" value="F:DNA binding"/>
    <property type="evidence" value="ECO:0007669"/>
    <property type="project" value="InterPro"/>
</dbReference>
<comment type="caution">
    <text evidence="2">The sequence shown here is derived from an EMBL/GenBank/DDBJ whole genome shotgun (WGS) entry which is preliminary data.</text>
</comment>
<dbReference type="InterPro" id="IPR037914">
    <property type="entry name" value="SpoVT-AbrB_sf"/>
</dbReference>
<proteinExistence type="predicted"/>
<gene>
    <name evidence="2" type="ORF">LCGC14_1716450</name>
</gene>
<evidence type="ECO:0000313" key="2">
    <source>
        <dbReference type="EMBL" id="KKM13417.1"/>
    </source>
</evidence>
<name>A0A0F9HDZ1_9ZZZZ</name>
<dbReference type="AlphaFoldDB" id="A0A0F9HDZ1"/>
<dbReference type="NCBIfam" id="NF040962">
    <property type="entry name" value="near_HgcAB"/>
    <property type="match status" value="1"/>
</dbReference>
<dbReference type="Pfam" id="PF04014">
    <property type="entry name" value="MazE_antitoxin"/>
    <property type="match status" value="1"/>
</dbReference>
<dbReference type="Gene3D" id="2.10.260.10">
    <property type="match status" value="1"/>
</dbReference>